<name>A0A1H2X5R2_9FLAO</name>
<feature type="domain" description="Fe/B12 periplasmic-binding" evidence="1">
    <location>
        <begin position="87"/>
        <end position="359"/>
    </location>
</feature>
<dbReference type="PANTHER" id="PTHR30535">
    <property type="entry name" value="VITAMIN B12-BINDING PROTEIN"/>
    <property type="match status" value="1"/>
</dbReference>
<sequence>MNIFKSALLIISIILFTISCNTKDSKKVEEKSTSSIKYAKGFDIVKTDSETKLIIKSPYPGATGETVYSIISEKPSKLNEIQTPLKSIVVTSTTHIPNLEMLNVENKLVGFPNTTFISSKKTRKLIAQKAVQELGHPDHISTENLLDLNPDIVMGFSVNANNKMFATIEKIGIPVVFNGAWLEETPLGRAEWIKVFGILFDKEIKADSVFSNIEKNYLEAKAIAKNSKNKPTVVCGGLYRDVWYMPAGNSFEATFLKDANTDYLWKDSQGSGSLSLNVENVFDKGQNAEYWFSPGMHATTNDLKQSNFISSKMDAFKNNKIYSYNNTKGETGGIWYFELSPVRPDLVLKDIIKITHPELLPNYKLTFYKKLN</sequence>
<dbReference type="InterPro" id="IPR050902">
    <property type="entry name" value="ABC_Transporter_SBP"/>
</dbReference>
<gene>
    <name evidence="2" type="ORF">SAMN05444411_102376</name>
</gene>
<dbReference type="Gene3D" id="3.40.50.1980">
    <property type="entry name" value="Nitrogenase molybdenum iron protein domain"/>
    <property type="match status" value="2"/>
</dbReference>
<dbReference type="AlphaFoldDB" id="A0A1H2X5R2"/>
<dbReference type="PROSITE" id="PS51257">
    <property type="entry name" value="PROKAR_LIPOPROTEIN"/>
    <property type="match status" value="1"/>
</dbReference>
<dbReference type="SUPFAM" id="SSF53807">
    <property type="entry name" value="Helical backbone' metal receptor"/>
    <property type="match status" value="1"/>
</dbReference>
<dbReference type="EMBL" id="FNNJ01000002">
    <property type="protein sequence ID" value="SDW88220.1"/>
    <property type="molecule type" value="Genomic_DNA"/>
</dbReference>
<evidence type="ECO:0000259" key="1">
    <source>
        <dbReference type="PROSITE" id="PS50983"/>
    </source>
</evidence>
<dbReference type="PANTHER" id="PTHR30535:SF34">
    <property type="entry name" value="MOLYBDATE-BINDING PROTEIN MOLA"/>
    <property type="match status" value="1"/>
</dbReference>
<evidence type="ECO:0000313" key="3">
    <source>
        <dbReference type="Proteomes" id="UP000199595"/>
    </source>
</evidence>
<dbReference type="InterPro" id="IPR002491">
    <property type="entry name" value="ABC_transptr_periplasmic_BD"/>
</dbReference>
<accession>A0A1H2X5R2</accession>
<proteinExistence type="predicted"/>
<dbReference type="OrthoDB" id="9812528at2"/>
<evidence type="ECO:0000313" key="2">
    <source>
        <dbReference type="EMBL" id="SDW88220.1"/>
    </source>
</evidence>
<keyword evidence="3" id="KW-1185">Reference proteome</keyword>
<dbReference type="RefSeq" id="WP_090121394.1">
    <property type="nucleotide sequence ID" value="NZ_FNNJ01000002.1"/>
</dbReference>
<protein>
    <submittedName>
        <fullName evidence="2">Iron complex transport system substrate-binding protein</fullName>
    </submittedName>
</protein>
<dbReference type="PROSITE" id="PS50983">
    <property type="entry name" value="FE_B12_PBP"/>
    <property type="match status" value="1"/>
</dbReference>
<reference evidence="3" key="1">
    <citation type="submission" date="2016-10" db="EMBL/GenBank/DDBJ databases">
        <authorList>
            <person name="Varghese N."/>
            <person name="Submissions S."/>
        </authorList>
    </citation>
    <scope>NUCLEOTIDE SEQUENCE [LARGE SCALE GENOMIC DNA]</scope>
    <source>
        <strain evidence="3">DSM 24956</strain>
    </source>
</reference>
<dbReference type="STRING" id="762486.SAMN05444411_102376"/>
<dbReference type="GO" id="GO:0071281">
    <property type="term" value="P:cellular response to iron ion"/>
    <property type="evidence" value="ECO:0007669"/>
    <property type="project" value="TreeGrafter"/>
</dbReference>
<organism evidence="2 3">
    <name type="scientific">Lutibacter oricola</name>
    <dbReference type="NCBI Taxonomy" id="762486"/>
    <lineage>
        <taxon>Bacteria</taxon>
        <taxon>Pseudomonadati</taxon>
        <taxon>Bacteroidota</taxon>
        <taxon>Flavobacteriia</taxon>
        <taxon>Flavobacteriales</taxon>
        <taxon>Flavobacteriaceae</taxon>
        <taxon>Lutibacter</taxon>
    </lineage>
</organism>
<dbReference type="Pfam" id="PF01497">
    <property type="entry name" value="Peripla_BP_2"/>
    <property type="match status" value="1"/>
</dbReference>
<dbReference type="Proteomes" id="UP000199595">
    <property type="component" value="Unassembled WGS sequence"/>
</dbReference>